<gene>
    <name evidence="1" type="ORF">CryarDRAFT_3016</name>
</gene>
<dbReference type="RefSeq" id="WP_035851357.1">
    <property type="nucleotide sequence ID" value="NZ_KK073874.1"/>
</dbReference>
<sequence length="66" mass="6800">MSVPSSRCGRRPNTAPADAALSVASFVVFALTADVDDTQHRIAVADAVLPVLLGTATALPDRRVAP</sequence>
<organism evidence="1 2">
    <name type="scientific">Cryptosporangium arvum DSM 44712</name>
    <dbReference type="NCBI Taxonomy" id="927661"/>
    <lineage>
        <taxon>Bacteria</taxon>
        <taxon>Bacillati</taxon>
        <taxon>Actinomycetota</taxon>
        <taxon>Actinomycetes</taxon>
        <taxon>Cryptosporangiales</taxon>
        <taxon>Cryptosporangiaceae</taxon>
        <taxon>Cryptosporangium</taxon>
    </lineage>
</organism>
<keyword evidence="2" id="KW-1185">Reference proteome</keyword>
<dbReference type="EMBL" id="JFBT01000001">
    <property type="protein sequence ID" value="EXG81895.1"/>
    <property type="molecule type" value="Genomic_DNA"/>
</dbReference>
<reference evidence="1 2" key="1">
    <citation type="submission" date="2013-07" db="EMBL/GenBank/DDBJ databases">
        <authorList>
            <consortium name="DOE Joint Genome Institute"/>
            <person name="Eisen J."/>
            <person name="Huntemann M."/>
            <person name="Han J."/>
            <person name="Chen A."/>
            <person name="Kyrpides N."/>
            <person name="Mavromatis K."/>
            <person name="Markowitz V."/>
            <person name="Palaniappan K."/>
            <person name="Ivanova N."/>
            <person name="Schaumberg A."/>
            <person name="Pati A."/>
            <person name="Liolios K."/>
            <person name="Nordberg H.P."/>
            <person name="Cantor M.N."/>
            <person name="Hua S.X."/>
            <person name="Woyke T."/>
        </authorList>
    </citation>
    <scope>NUCLEOTIDE SEQUENCE [LARGE SCALE GENOMIC DNA]</scope>
    <source>
        <strain evidence="1 2">DSM 44712</strain>
    </source>
</reference>
<evidence type="ECO:0000313" key="1">
    <source>
        <dbReference type="EMBL" id="EXG81895.1"/>
    </source>
</evidence>
<comment type="caution">
    <text evidence="1">The sequence shown here is derived from an EMBL/GenBank/DDBJ whole genome shotgun (WGS) entry which is preliminary data.</text>
</comment>
<accession>A0A010YNZ3</accession>
<dbReference type="AlphaFoldDB" id="A0A010YNZ3"/>
<dbReference type="HOGENOM" id="CLU_2823884_0_0_11"/>
<protein>
    <submittedName>
        <fullName evidence="1">Uncharacterized protein</fullName>
    </submittedName>
</protein>
<name>A0A010YNZ3_9ACTN</name>
<proteinExistence type="predicted"/>
<evidence type="ECO:0000313" key="2">
    <source>
        <dbReference type="Proteomes" id="UP000021053"/>
    </source>
</evidence>
<dbReference type="Proteomes" id="UP000021053">
    <property type="component" value="Unassembled WGS sequence"/>
</dbReference>